<feature type="compositionally biased region" description="Basic and acidic residues" evidence="1">
    <location>
        <begin position="24"/>
        <end position="39"/>
    </location>
</feature>
<evidence type="ECO:0000256" key="2">
    <source>
        <dbReference type="SAM" id="Phobius"/>
    </source>
</evidence>
<dbReference type="EMBL" id="PDCH01000003">
    <property type="protein sequence ID" value="RBP99681.1"/>
    <property type="molecule type" value="Genomic_DNA"/>
</dbReference>
<keyword evidence="2" id="KW-1133">Transmembrane helix</keyword>
<accession>A0A366KG64</accession>
<keyword evidence="5" id="KW-1185">Reference proteome</keyword>
<organism evidence="4 5">
    <name type="scientific">Bifidobacterium xylocopae</name>
    <dbReference type="NCBI Taxonomy" id="2493119"/>
    <lineage>
        <taxon>Bacteria</taxon>
        <taxon>Bacillati</taxon>
        <taxon>Actinomycetota</taxon>
        <taxon>Actinomycetes</taxon>
        <taxon>Bifidobacteriales</taxon>
        <taxon>Bifidobacteriaceae</taxon>
        <taxon>Bifidobacterium</taxon>
    </lineage>
</organism>
<name>A0A366KG64_9BIFI</name>
<feature type="domain" description="Thioredoxin-like fold" evidence="3">
    <location>
        <begin position="118"/>
        <end position="277"/>
    </location>
</feature>
<dbReference type="OrthoDB" id="117402at2"/>
<feature type="region of interest" description="Disordered" evidence="1">
    <location>
        <begin position="1"/>
        <end position="39"/>
    </location>
</feature>
<dbReference type="Gene3D" id="3.40.30.10">
    <property type="entry name" value="Glutaredoxin"/>
    <property type="match status" value="1"/>
</dbReference>
<dbReference type="InterPro" id="IPR012336">
    <property type="entry name" value="Thioredoxin-like_fold"/>
</dbReference>
<proteinExistence type="predicted"/>
<evidence type="ECO:0000313" key="5">
    <source>
        <dbReference type="Proteomes" id="UP000252345"/>
    </source>
</evidence>
<evidence type="ECO:0000313" key="4">
    <source>
        <dbReference type="EMBL" id="RBP99681.1"/>
    </source>
</evidence>
<dbReference type="Pfam" id="PF13462">
    <property type="entry name" value="Thioredoxin_4"/>
    <property type="match status" value="1"/>
</dbReference>
<reference evidence="4 5" key="1">
    <citation type="submission" date="2017-10" db="EMBL/GenBank/DDBJ databases">
        <title>Bifidobacterium xylocopum sp. nov. and Bifidobacterium aemilianum sp. nov., from the carpenter bee (Xylocopa violacea) digestive tract.</title>
        <authorList>
            <person name="Alberoni D."/>
            <person name="Baffoni L."/>
            <person name="Di Gioia D."/>
            <person name="Gaggia F."/>
            <person name="Biavati B."/>
        </authorList>
    </citation>
    <scope>NUCLEOTIDE SEQUENCE [LARGE SCALE GENOMIC DNA]</scope>
    <source>
        <strain evidence="4 5">XV2</strain>
    </source>
</reference>
<evidence type="ECO:0000256" key="1">
    <source>
        <dbReference type="SAM" id="MobiDB-lite"/>
    </source>
</evidence>
<dbReference type="SUPFAM" id="SSF52833">
    <property type="entry name" value="Thioredoxin-like"/>
    <property type="match status" value="1"/>
</dbReference>
<evidence type="ECO:0000259" key="3">
    <source>
        <dbReference type="Pfam" id="PF13462"/>
    </source>
</evidence>
<feature type="transmembrane region" description="Helical" evidence="2">
    <location>
        <begin position="46"/>
        <end position="67"/>
    </location>
</feature>
<comment type="caution">
    <text evidence="4">The sequence shown here is derived from an EMBL/GenBank/DDBJ whole genome shotgun (WGS) entry which is preliminary data.</text>
</comment>
<dbReference type="InterPro" id="IPR036249">
    <property type="entry name" value="Thioredoxin-like_sf"/>
</dbReference>
<gene>
    <name evidence="4" type="ORF">CRD59_02860</name>
</gene>
<keyword evidence="2" id="KW-0812">Transmembrane</keyword>
<sequence>MAKQDPQQSQRQQTVRANAGANRAAKEARERERQAELAREGRQQTLIGVIVAVVVIALVAAGGFFYWKSHRPAPQDSPSSIKQAYQAVQAVKVKPSHANSQGGFLLSKDGLGKATEGAPTVEVYMDFMCPGCASLNRSLDPTLDRMMDAGQLNVEIYPMSFMDRLTTDEYSARAGSAGIYILEHDSRHFFPYMAALYAKDFQPDETNYQPVSDARLKEQMLKAGVSGQVADEALKGQYKEWLSKMNKYTPMRSELWNTSGQSKGSMTTPTVRINKRFWPVDGPSKAGMDTPSGFLKSVGLQANQVGQAGVMPSIGAKGAPIALTASSKE</sequence>
<keyword evidence="2" id="KW-0472">Membrane</keyword>
<protein>
    <submittedName>
        <fullName evidence="4">Disulfide bond formation protein DsbA</fullName>
    </submittedName>
</protein>
<dbReference type="AlphaFoldDB" id="A0A366KG64"/>
<feature type="compositionally biased region" description="Polar residues" evidence="1">
    <location>
        <begin position="1"/>
        <end position="15"/>
    </location>
</feature>
<dbReference type="RefSeq" id="WP_113853083.1">
    <property type="nucleotide sequence ID" value="NZ_PDCH01000003.1"/>
</dbReference>
<dbReference type="Proteomes" id="UP000252345">
    <property type="component" value="Unassembled WGS sequence"/>
</dbReference>